<gene>
    <name evidence="2" type="primary">tcmP</name>
    <name evidence="2" type="ORF">IC230_03780</name>
</gene>
<dbReference type="InterPro" id="IPR031009">
    <property type="entry name" value="Tcm_partner"/>
</dbReference>
<protein>
    <submittedName>
        <fullName evidence="2">Three-Cys-motif partner protein TcmP</fullName>
    </submittedName>
</protein>
<keyword evidence="3" id="KW-1185">Reference proteome</keyword>
<proteinExistence type="predicted"/>
<dbReference type="Proteomes" id="UP000653797">
    <property type="component" value="Unassembled WGS sequence"/>
</dbReference>
<name>A0A927AYB5_9BACT</name>
<organism evidence="2 3">
    <name type="scientific">Spirosoma validum</name>
    <dbReference type="NCBI Taxonomy" id="2771355"/>
    <lineage>
        <taxon>Bacteria</taxon>
        <taxon>Pseudomonadati</taxon>
        <taxon>Bacteroidota</taxon>
        <taxon>Cytophagia</taxon>
        <taxon>Cytophagales</taxon>
        <taxon>Cytophagaceae</taxon>
        <taxon>Spirosoma</taxon>
    </lineage>
</organism>
<dbReference type="RefSeq" id="WP_191037616.1">
    <property type="nucleotide sequence ID" value="NZ_JACXAA010000001.1"/>
</dbReference>
<dbReference type="Pfam" id="PF22560">
    <property type="entry name" value="GMT-wHTH"/>
    <property type="match status" value="1"/>
</dbReference>
<dbReference type="NCBIfam" id="TIGR04474">
    <property type="entry name" value="tcm_partner"/>
    <property type="match status" value="1"/>
</dbReference>
<dbReference type="AlphaFoldDB" id="A0A927AYB5"/>
<accession>A0A927AYB5</accession>
<evidence type="ECO:0000313" key="3">
    <source>
        <dbReference type="Proteomes" id="UP000653797"/>
    </source>
</evidence>
<dbReference type="EMBL" id="JACXAA010000001">
    <property type="protein sequence ID" value="MBD2751998.1"/>
    <property type="molecule type" value="Genomic_DNA"/>
</dbReference>
<reference evidence="2" key="1">
    <citation type="submission" date="2020-09" db="EMBL/GenBank/DDBJ databases">
        <authorList>
            <person name="Kim M.K."/>
        </authorList>
    </citation>
    <scope>NUCLEOTIDE SEQUENCE</scope>
    <source>
        <strain evidence="2">BT704</strain>
    </source>
</reference>
<feature type="domain" description="GMT-like wHTH" evidence="1">
    <location>
        <begin position="291"/>
        <end position="351"/>
    </location>
</feature>
<dbReference type="InterPro" id="IPR054339">
    <property type="entry name" value="GMT_wHTH"/>
</dbReference>
<sequence>MAASNADFFLVRKEQSFIKASIVSKYFWVWAKVMANRVEEFYYVDLFSGQGKYEDGSESTPLLIIKNAISDPLIRTKLRVFFNDENSEYIAKLKSEIEALAGIESLKYPIVYSNKDVFDISLSEVYPNGNIKPTLLFVDPFGYNGLQLDFFKVIKSWGSEVIFFFNYKRINMAISNPVFNKNMKRLFGDDLFNQLAEFLDESTPNVEDREEKVTETICQRISSIDEKIIRPLHYRFRDERGTRTIHHLFFATKHELGYAKMKEIMMGMSSEQQEGVGMMEFNKLTEHQPRLLPDFSIPVLKKLLLEKFAGTSHTVEQIYFIHNIGKPYIEKNYKEALRQLEASKQISCEPPRSKRRSIKGIATMADSVIITFFKL</sequence>
<comment type="caution">
    <text evidence="2">The sequence shown here is derived from an EMBL/GenBank/DDBJ whole genome shotgun (WGS) entry which is preliminary data.</text>
</comment>
<evidence type="ECO:0000313" key="2">
    <source>
        <dbReference type="EMBL" id="MBD2751998.1"/>
    </source>
</evidence>
<evidence type="ECO:0000259" key="1">
    <source>
        <dbReference type="Pfam" id="PF22560"/>
    </source>
</evidence>